<evidence type="ECO:0000256" key="5">
    <source>
        <dbReference type="ARBA" id="ARBA00022692"/>
    </source>
</evidence>
<dbReference type="InterPro" id="IPR001851">
    <property type="entry name" value="ABC_transp_permease"/>
</dbReference>
<feature type="transmembrane region" description="Helical" evidence="8">
    <location>
        <begin position="321"/>
        <end position="339"/>
    </location>
</feature>
<evidence type="ECO:0000256" key="6">
    <source>
        <dbReference type="ARBA" id="ARBA00022989"/>
    </source>
</evidence>
<dbReference type="OrthoDB" id="9813906at2"/>
<dbReference type="EMBL" id="FQXV01000010">
    <property type="protein sequence ID" value="SHI14449.1"/>
    <property type="molecule type" value="Genomic_DNA"/>
</dbReference>
<dbReference type="AlphaFoldDB" id="A0A1M5YRE0"/>
<evidence type="ECO:0000256" key="4">
    <source>
        <dbReference type="ARBA" id="ARBA00022519"/>
    </source>
</evidence>
<evidence type="ECO:0000313" key="9">
    <source>
        <dbReference type="EMBL" id="SHI14449.1"/>
    </source>
</evidence>
<evidence type="ECO:0000256" key="7">
    <source>
        <dbReference type="ARBA" id="ARBA00023136"/>
    </source>
</evidence>
<sequence>MILKNREKAAADSRSTVGVQKMSLSTFLIRYNAIIILVILIIAASGLSPLFISKTNVFTLLRQQVPYLIIAMGMLMVIVTGGIDLSVSSVAAVSSIMVAYSMTKWGLSGGGWSTWGAIVIGVGVGALFGALNGLLIARLRMPSFIVTLAMMYAGEGIAYIITKGNTLMLNNKTGGYADLVGFSTATTIFGIPVAVIFALVVVIIFFLVMKYTTFGRMVYAIGSNESAVQLAGINSKKHLFFVYLLSGILCGIAGVIITARSGNSSALTASVDYNMSTIAGVVIGGASLMGGEGTVVMTVIGVFIIAVIGNIMNLINLASYPQMVVKAGVIILAVLLKSLSSKKHG</sequence>
<dbReference type="PANTHER" id="PTHR32196">
    <property type="entry name" value="ABC TRANSPORTER PERMEASE PROTEIN YPHD-RELATED-RELATED"/>
    <property type="match status" value="1"/>
</dbReference>
<feature type="transmembrane region" description="Helical" evidence="8">
    <location>
        <begin position="182"/>
        <end position="208"/>
    </location>
</feature>
<evidence type="ECO:0000313" key="10">
    <source>
        <dbReference type="Proteomes" id="UP000183995"/>
    </source>
</evidence>
<feature type="transmembrane region" description="Helical" evidence="8">
    <location>
        <begin position="65"/>
        <end position="92"/>
    </location>
</feature>
<evidence type="ECO:0000256" key="2">
    <source>
        <dbReference type="ARBA" id="ARBA00022448"/>
    </source>
</evidence>
<feature type="transmembrane region" description="Helical" evidence="8">
    <location>
        <begin position="239"/>
        <end position="259"/>
    </location>
</feature>
<evidence type="ECO:0000256" key="1">
    <source>
        <dbReference type="ARBA" id="ARBA00004651"/>
    </source>
</evidence>
<keyword evidence="6 8" id="KW-1133">Transmembrane helix</keyword>
<keyword evidence="10" id="KW-1185">Reference proteome</keyword>
<dbReference type="Proteomes" id="UP000183995">
    <property type="component" value="Unassembled WGS sequence"/>
</dbReference>
<reference evidence="9 10" key="1">
    <citation type="submission" date="2016-11" db="EMBL/GenBank/DDBJ databases">
        <authorList>
            <person name="Jaros S."/>
            <person name="Januszkiewicz K."/>
            <person name="Wedrychowicz H."/>
        </authorList>
    </citation>
    <scope>NUCLEOTIDE SEQUENCE [LARGE SCALE GENOMIC DNA]</scope>
    <source>
        <strain evidence="9 10">DSM 10068</strain>
    </source>
</reference>
<dbReference type="PANTHER" id="PTHR32196:SF21">
    <property type="entry name" value="ABC TRANSPORTER PERMEASE PROTEIN YPHD-RELATED"/>
    <property type="match status" value="1"/>
</dbReference>
<feature type="transmembrane region" description="Helical" evidence="8">
    <location>
        <begin position="31"/>
        <end position="53"/>
    </location>
</feature>
<keyword evidence="4" id="KW-0997">Cell inner membrane</keyword>
<dbReference type="RefSeq" id="WP_073080036.1">
    <property type="nucleotide sequence ID" value="NZ_FQXV01000010.1"/>
</dbReference>
<dbReference type="CDD" id="cd06579">
    <property type="entry name" value="TM_PBP1_transp_AraH_like"/>
    <property type="match status" value="1"/>
</dbReference>
<keyword evidence="3" id="KW-1003">Cell membrane</keyword>
<dbReference type="GO" id="GO:0022857">
    <property type="term" value="F:transmembrane transporter activity"/>
    <property type="evidence" value="ECO:0007669"/>
    <property type="project" value="InterPro"/>
</dbReference>
<protein>
    <submittedName>
        <fullName evidence="9">Ribose transport system permease protein</fullName>
    </submittedName>
</protein>
<evidence type="ECO:0000256" key="3">
    <source>
        <dbReference type="ARBA" id="ARBA00022475"/>
    </source>
</evidence>
<feature type="transmembrane region" description="Helical" evidence="8">
    <location>
        <begin position="271"/>
        <end position="288"/>
    </location>
</feature>
<keyword evidence="7 8" id="KW-0472">Membrane</keyword>
<gene>
    <name evidence="9" type="ORF">SAMN02745823_02746</name>
</gene>
<keyword evidence="2" id="KW-0813">Transport</keyword>
<name>A0A1M5YRE0_9FIRM</name>
<organism evidence="9 10">
    <name type="scientific">Sporobacter termitidis DSM 10068</name>
    <dbReference type="NCBI Taxonomy" id="1123282"/>
    <lineage>
        <taxon>Bacteria</taxon>
        <taxon>Bacillati</taxon>
        <taxon>Bacillota</taxon>
        <taxon>Clostridia</taxon>
        <taxon>Eubacteriales</taxon>
        <taxon>Oscillospiraceae</taxon>
        <taxon>Sporobacter</taxon>
    </lineage>
</organism>
<dbReference type="Pfam" id="PF02653">
    <property type="entry name" value="BPD_transp_2"/>
    <property type="match status" value="1"/>
</dbReference>
<feature type="transmembrane region" description="Helical" evidence="8">
    <location>
        <begin position="144"/>
        <end position="162"/>
    </location>
</feature>
<proteinExistence type="predicted"/>
<dbReference type="STRING" id="1123282.SAMN02745823_02746"/>
<keyword evidence="5 8" id="KW-0812">Transmembrane</keyword>
<accession>A0A1M5YRE0</accession>
<evidence type="ECO:0000256" key="8">
    <source>
        <dbReference type="SAM" id="Phobius"/>
    </source>
</evidence>
<dbReference type="GO" id="GO:0005886">
    <property type="term" value="C:plasma membrane"/>
    <property type="evidence" value="ECO:0007669"/>
    <property type="project" value="UniProtKB-SubCell"/>
</dbReference>
<comment type="subcellular location">
    <subcellularLocation>
        <location evidence="1">Cell membrane</location>
        <topology evidence="1">Multi-pass membrane protein</topology>
    </subcellularLocation>
</comment>
<feature type="transmembrane region" description="Helical" evidence="8">
    <location>
        <begin position="112"/>
        <end position="137"/>
    </location>
</feature>